<gene>
    <name evidence="2" type="ORF">Catovirus_1_770</name>
</gene>
<evidence type="ECO:0000256" key="1">
    <source>
        <dbReference type="SAM" id="MobiDB-lite"/>
    </source>
</evidence>
<name>A0A1V0SAH4_9VIRU</name>
<organism evidence="2">
    <name type="scientific">Catovirus CTV1</name>
    <dbReference type="NCBI Taxonomy" id="1977631"/>
    <lineage>
        <taxon>Viruses</taxon>
        <taxon>Varidnaviria</taxon>
        <taxon>Bamfordvirae</taxon>
        <taxon>Nucleocytoviricota</taxon>
        <taxon>Megaviricetes</taxon>
        <taxon>Imitervirales</taxon>
        <taxon>Mimiviridae</taxon>
        <taxon>Klosneuvirinae</taxon>
        <taxon>Catovirus</taxon>
    </lineage>
</organism>
<feature type="region of interest" description="Disordered" evidence="1">
    <location>
        <begin position="79"/>
        <end position="104"/>
    </location>
</feature>
<reference evidence="2" key="1">
    <citation type="journal article" date="2017" name="Science">
        <title>Giant viruses with an expanded complement of translation system components.</title>
        <authorList>
            <person name="Schulz F."/>
            <person name="Yutin N."/>
            <person name="Ivanova N.N."/>
            <person name="Ortega D.R."/>
            <person name="Lee T.K."/>
            <person name="Vierheilig J."/>
            <person name="Daims H."/>
            <person name="Horn M."/>
            <person name="Wagner M."/>
            <person name="Jensen G.J."/>
            <person name="Kyrpides N.C."/>
            <person name="Koonin E.V."/>
            <person name="Woyke T."/>
        </authorList>
    </citation>
    <scope>NUCLEOTIDE SEQUENCE</scope>
    <source>
        <strain evidence="2">CTV1</strain>
    </source>
</reference>
<protein>
    <submittedName>
        <fullName evidence="2">Uncharacterized protein</fullName>
    </submittedName>
</protein>
<sequence>MSAVTKIIDKIIWKSDWETKFGNTLILDKWREESKIIGTDDDFNMAIRIIRAMLNRRMKDKDGNYVSDREILIRGLDDREESSDEELDYDKVSKTVNPQSSKKTKKKKLIRFYTIHYIIPEEMN</sequence>
<evidence type="ECO:0000313" key="2">
    <source>
        <dbReference type="EMBL" id="ARF08720.1"/>
    </source>
</evidence>
<accession>A0A1V0SAH4</accession>
<proteinExistence type="predicted"/>
<dbReference type="EMBL" id="KY684083">
    <property type="protein sequence ID" value="ARF08720.1"/>
    <property type="molecule type" value="Genomic_DNA"/>
</dbReference>
<feature type="compositionally biased region" description="Acidic residues" evidence="1">
    <location>
        <begin position="79"/>
        <end position="88"/>
    </location>
</feature>